<dbReference type="EMBL" id="VVYW01000022">
    <property type="protein sequence ID" value="KAA5404483.1"/>
    <property type="molecule type" value="Genomic_DNA"/>
</dbReference>
<name>A0A5M6A3S0_9BACE</name>
<dbReference type="Pfam" id="PF01381">
    <property type="entry name" value="HTH_3"/>
    <property type="match status" value="1"/>
</dbReference>
<dbReference type="SMART" id="SM00530">
    <property type="entry name" value="HTH_XRE"/>
    <property type="match status" value="1"/>
</dbReference>
<comment type="caution">
    <text evidence="2">The sequence shown here is derived from an EMBL/GenBank/DDBJ whole genome shotgun (WGS) entry which is preliminary data.</text>
</comment>
<gene>
    <name evidence="2" type="ORF">F2Y86_21330</name>
</gene>
<dbReference type="AlphaFoldDB" id="A0A5M6A3S0"/>
<dbReference type="InterPro" id="IPR010982">
    <property type="entry name" value="Lambda_DNA-bd_dom_sf"/>
</dbReference>
<reference evidence="2 3" key="1">
    <citation type="journal article" date="2019" name="Nat. Med.">
        <title>A library of human gut bacterial isolates paired with longitudinal multiomics data enables mechanistic microbiome research.</title>
        <authorList>
            <person name="Poyet M."/>
            <person name="Groussin M."/>
            <person name="Gibbons S.M."/>
            <person name="Avila-Pacheco J."/>
            <person name="Jiang X."/>
            <person name="Kearney S.M."/>
            <person name="Perrotta A.R."/>
            <person name="Berdy B."/>
            <person name="Zhao S."/>
            <person name="Lieberman T.D."/>
            <person name="Swanson P.K."/>
            <person name="Smith M."/>
            <person name="Roesemann S."/>
            <person name="Alexander J.E."/>
            <person name="Rich S.A."/>
            <person name="Livny J."/>
            <person name="Vlamakis H."/>
            <person name="Clish C."/>
            <person name="Bullock K."/>
            <person name="Deik A."/>
            <person name="Scott J."/>
            <person name="Pierce K.A."/>
            <person name="Xavier R.J."/>
            <person name="Alm E.J."/>
        </authorList>
    </citation>
    <scope>NUCLEOTIDE SEQUENCE [LARGE SCALE GENOMIC DNA]</scope>
    <source>
        <strain evidence="2 3">BIOML-A7</strain>
    </source>
</reference>
<dbReference type="CDD" id="cd00093">
    <property type="entry name" value="HTH_XRE"/>
    <property type="match status" value="1"/>
</dbReference>
<dbReference type="InterPro" id="IPR001387">
    <property type="entry name" value="Cro/C1-type_HTH"/>
</dbReference>
<feature type="domain" description="HTH cro/C1-type" evidence="1">
    <location>
        <begin position="111"/>
        <end position="163"/>
    </location>
</feature>
<organism evidence="2 3">
    <name type="scientific">Bacteroides cellulosilyticus</name>
    <dbReference type="NCBI Taxonomy" id="246787"/>
    <lineage>
        <taxon>Bacteria</taxon>
        <taxon>Pseudomonadati</taxon>
        <taxon>Bacteroidota</taxon>
        <taxon>Bacteroidia</taxon>
        <taxon>Bacteroidales</taxon>
        <taxon>Bacteroidaceae</taxon>
        <taxon>Bacteroides</taxon>
    </lineage>
</organism>
<evidence type="ECO:0000313" key="3">
    <source>
        <dbReference type="Proteomes" id="UP000325055"/>
    </source>
</evidence>
<proteinExistence type="predicted"/>
<dbReference type="GO" id="GO:0003677">
    <property type="term" value="F:DNA binding"/>
    <property type="evidence" value="ECO:0007669"/>
    <property type="project" value="InterPro"/>
</dbReference>
<dbReference type="PROSITE" id="PS50943">
    <property type="entry name" value="HTH_CROC1"/>
    <property type="match status" value="1"/>
</dbReference>
<protein>
    <submittedName>
        <fullName evidence="2">Helix-turn-helix transcriptional regulator</fullName>
    </submittedName>
</protein>
<accession>A0A5M6A3S0</accession>
<evidence type="ECO:0000259" key="1">
    <source>
        <dbReference type="PROSITE" id="PS50943"/>
    </source>
</evidence>
<dbReference type="Proteomes" id="UP000325055">
    <property type="component" value="Unassembled WGS sequence"/>
</dbReference>
<dbReference type="SUPFAM" id="SSF47413">
    <property type="entry name" value="lambda repressor-like DNA-binding domains"/>
    <property type="match status" value="1"/>
</dbReference>
<dbReference type="RefSeq" id="WP_149950386.1">
    <property type="nucleotide sequence ID" value="NZ_RCXI01000023.1"/>
</dbReference>
<sequence>MTNKNELSFLEIPNQSSAQIISRNEVEVIAPDGEVFTVLCQIGAYTNKETQAIELHWLESLFDKNFSADKEEMINAIWRESMQFAIGGGIIGISTGTRHKDRARIGERICQIRMDRGMEARDLARLAGVDAANLCRIENGKYSVGLDILSKIAAALGKKIDFVDL</sequence>
<dbReference type="Gene3D" id="1.10.260.40">
    <property type="entry name" value="lambda repressor-like DNA-binding domains"/>
    <property type="match status" value="1"/>
</dbReference>
<evidence type="ECO:0000313" key="2">
    <source>
        <dbReference type="EMBL" id="KAA5404483.1"/>
    </source>
</evidence>